<sequence length="46" mass="4881">MPGPARRTGGALNSVLDTIINVLTLPFRMLKQLFGAGGRRGGGTRR</sequence>
<proteinExistence type="predicted"/>
<gene>
    <name evidence="1" type="ORF">GCM10023353_38380</name>
</gene>
<evidence type="ECO:0000313" key="1">
    <source>
        <dbReference type="EMBL" id="GAA4825574.1"/>
    </source>
</evidence>
<protein>
    <submittedName>
        <fullName evidence="1">Uncharacterized protein</fullName>
    </submittedName>
</protein>
<dbReference type="RefSeq" id="WP_200175888.1">
    <property type="nucleotide sequence ID" value="NZ_BAABKQ010000002.1"/>
</dbReference>
<comment type="caution">
    <text evidence="1">The sequence shown here is derived from an EMBL/GenBank/DDBJ whole genome shotgun (WGS) entry which is preliminary data.</text>
</comment>
<organism evidence="1 2">
    <name type="scientific">Tomitella cavernea</name>
    <dbReference type="NCBI Taxonomy" id="1387982"/>
    <lineage>
        <taxon>Bacteria</taxon>
        <taxon>Bacillati</taxon>
        <taxon>Actinomycetota</taxon>
        <taxon>Actinomycetes</taxon>
        <taxon>Mycobacteriales</taxon>
        <taxon>Tomitella</taxon>
    </lineage>
</organism>
<keyword evidence="2" id="KW-1185">Reference proteome</keyword>
<reference evidence="2" key="1">
    <citation type="journal article" date="2019" name="Int. J. Syst. Evol. Microbiol.">
        <title>The Global Catalogue of Microorganisms (GCM) 10K type strain sequencing project: providing services to taxonomists for standard genome sequencing and annotation.</title>
        <authorList>
            <consortium name="The Broad Institute Genomics Platform"/>
            <consortium name="The Broad Institute Genome Sequencing Center for Infectious Disease"/>
            <person name="Wu L."/>
            <person name="Ma J."/>
        </authorList>
    </citation>
    <scope>NUCLEOTIDE SEQUENCE [LARGE SCALE GENOMIC DNA]</scope>
    <source>
        <strain evidence="2">JCM 18542</strain>
    </source>
</reference>
<evidence type="ECO:0000313" key="2">
    <source>
        <dbReference type="Proteomes" id="UP001500839"/>
    </source>
</evidence>
<dbReference type="EMBL" id="BAABKQ010000002">
    <property type="protein sequence ID" value="GAA4825574.1"/>
    <property type="molecule type" value="Genomic_DNA"/>
</dbReference>
<dbReference type="Proteomes" id="UP001500839">
    <property type="component" value="Unassembled WGS sequence"/>
</dbReference>
<name>A0ABP9D7B2_9ACTN</name>
<accession>A0ABP9D7B2</accession>